<organism evidence="3 4">
    <name type="scientific">Caballeronia choica</name>
    <dbReference type="NCBI Taxonomy" id="326476"/>
    <lineage>
        <taxon>Bacteria</taxon>
        <taxon>Pseudomonadati</taxon>
        <taxon>Pseudomonadota</taxon>
        <taxon>Betaproteobacteria</taxon>
        <taxon>Burkholderiales</taxon>
        <taxon>Burkholderiaceae</taxon>
        <taxon>Caballeronia</taxon>
    </lineage>
</organism>
<name>A0A158KKP9_9BURK</name>
<protein>
    <submittedName>
        <fullName evidence="3">Uncharacterized protein</fullName>
    </submittedName>
</protein>
<dbReference type="Pfam" id="PF24735">
    <property type="entry name" value="DUF7686"/>
    <property type="match status" value="1"/>
</dbReference>
<comment type="caution">
    <text evidence="3">The sequence shown here is derived from an EMBL/GenBank/DDBJ whole genome shotgun (WGS) entry which is preliminary data.</text>
</comment>
<dbReference type="InterPro" id="IPR056103">
    <property type="entry name" value="DUF7686"/>
</dbReference>
<feature type="domain" description="DUF7686" evidence="1">
    <location>
        <begin position="12"/>
        <end position="85"/>
    </location>
</feature>
<dbReference type="Proteomes" id="UP000054770">
    <property type="component" value="Unassembled WGS sequence"/>
</dbReference>
<dbReference type="Pfam" id="PF24828">
    <property type="entry name" value="DUF7713"/>
    <property type="match status" value="1"/>
</dbReference>
<dbReference type="RefSeq" id="WP_235028589.1">
    <property type="nucleotide sequence ID" value="NZ_FCON02000108.1"/>
</dbReference>
<accession>A0A158KKP9</accession>
<proteinExistence type="predicted"/>
<gene>
    <name evidence="3" type="ORF">AWB68_06240</name>
</gene>
<keyword evidence="4" id="KW-1185">Reference proteome</keyword>
<dbReference type="EMBL" id="FCON02000108">
    <property type="protein sequence ID" value="SAL81738.1"/>
    <property type="molecule type" value="Genomic_DNA"/>
</dbReference>
<evidence type="ECO:0000259" key="1">
    <source>
        <dbReference type="Pfam" id="PF24735"/>
    </source>
</evidence>
<dbReference type="InterPro" id="IPR056130">
    <property type="entry name" value="DUF7713"/>
</dbReference>
<evidence type="ECO:0000313" key="3">
    <source>
        <dbReference type="EMBL" id="SAL81738.1"/>
    </source>
</evidence>
<feature type="domain" description="DUF7713" evidence="2">
    <location>
        <begin position="88"/>
        <end position="153"/>
    </location>
</feature>
<dbReference type="AlphaFoldDB" id="A0A158KKP9"/>
<reference evidence="3" key="1">
    <citation type="submission" date="2016-01" db="EMBL/GenBank/DDBJ databases">
        <authorList>
            <person name="Peeters C."/>
        </authorList>
    </citation>
    <scope>NUCLEOTIDE SEQUENCE [LARGE SCALE GENOMIC DNA]</scope>
    <source>
        <strain evidence="3">LMG 22940</strain>
    </source>
</reference>
<evidence type="ECO:0000259" key="2">
    <source>
        <dbReference type="Pfam" id="PF24828"/>
    </source>
</evidence>
<sequence>MAQFADMRGFEHPSFAPLRLRDADDNDHEFHFRSLLLGDQLSLEAFELATDDEPTGYRFQILGEAGSEPFALLGQLIQKMKRALSMKHLQADAGRLQIAEMTVRGRLESNGDEGASQPCVIIDGRRIEWEDLGAMLLAFEGWQFRLEMLDPSDEA</sequence>
<evidence type="ECO:0000313" key="4">
    <source>
        <dbReference type="Proteomes" id="UP000054770"/>
    </source>
</evidence>